<feature type="non-terminal residue" evidence="1">
    <location>
        <position position="1"/>
    </location>
</feature>
<proteinExistence type="predicted"/>
<organism evidence="1 2">
    <name type="scientific">Gloeophyllum trabeum (strain ATCC 11539 / FP-39264 / Madison 617)</name>
    <name type="common">Brown rot fungus</name>
    <dbReference type="NCBI Taxonomy" id="670483"/>
    <lineage>
        <taxon>Eukaryota</taxon>
        <taxon>Fungi</taxon>
        <taxon>Dikarya</taxon>
        <taxon>Basidiomycota</taxon>
        <taxon>Agaricomycotina</taxon>
        <taxon>Agaricomycetes</taxon>
        <taxon>Gloeophyllales</taxon>
        <taxon>Gloeophyllaceae</taxon>
        <taxon>Gloeophyllum</taxon>
    </lineage>
</organism>
<dbReference type="KEGG" id="gtr:GLOTRDRAFT_49892"/>
<accession>S7PU28</accession>
<evidence type="ECO:0000313" key="2">
    <source>
        <dbReference type="Proteomes" id="UP000030669"/>
    </source>
</evidence>
<dbReference type="SUPFAM" id="SSF103247">
    <property type="entry name" value="TT1751-like"/>
    <property type="match status" value="1"/>
</dbReference>
<evidence type="ECO:0008006" key="3">
    <source>
        <dbReference type="Google" id="ProtNLM"/>
    </source>
</evidence>
<dbReference type="Gene3D" id="3.30.310.70">
    <property type="entry name" value="TT1751-like domain"/>
    <property type="match status" value="1"/>
</dbReference>
<sequence>FFGELRHDAWLNPYLGSDGAFPVMSVYTLGNPLIAQTMIPHNAVAGYYVPPKVFVIGEPDGKGAKVIYDLPSTLIAAGQGGELKKAAEVLDTKLEALVKKITAM</sequence>
<dbReference type="Proteomes" id="UP000030669">
    <property type="component" value="Unassembled WGS sequence"/>
</dbReference>
<name>S7PU28_GLOTA</name>
<dbReference type="CDD" id="cd14797">
    <property type="entry name" value="DUF302"/>
    <property type="match status" value="1"/>
</dbReference>
<protein>
    <recommendedName>
        <fullName evidence="3">DUF302 domain-containing protein</fullName>
    </recommendedName>
</protein>
<dbReference type="RefSeq" id="XP_007870624.1">
    <property type="nucleotide sequence ID" value="XM_007872433.1"/>
</dbReference>
<keyword evidence="2" id="KW-1185">Reference proteome</keyword>
<dbReference type="EMBL" id="KB469313">
    <property type="protein sequence ID" value="EPQ50837.1"/>
    <property type="molecule type" value="Genomic_DNA"/>
</dbReference>
<gene>
    <name evidence="1" type="ORF">GLOTRDRAFT_49892</name>
</gene>
<dbReference type="InterPro" id="IPR005180">
    <property type="entry name" value="DUF302"/>
</dbReference>
<dbReference type="HOGENOM" id="CLU_2256419_0_0_1"/>
<dbReference type="AlphaFoldDB" id="S7PU28"/>
<dbReference type="eggNOG" id="ENOG502SU0Z">
    <property type="taxonomic scope" value="Eukaryota"/>
</dbReference>
<dbReference type="OrthoDB" id="5190258at2759"/>
<dbReference type="InterPro" id="IPR035923">
    <property type="entry name" value="TT1751-like_sf"/>
</dbReference>
<reference evidence="1 2" key="1">
    <citation type="journal article" date="2012" name="Science">
        <title>The Paleozoic origin of enzymatic lignin decomposition reconstructed from 31 fungal genomes.</title>
        <authorList>
            <person name="Floudas D."/>
            <person name="Binder M."/>
            <person name="Riley R."/>
            <person name="Barry K."/>
            <person name="Blanchette R.A."/>
            <person name="Henrissat B."/>
            <person name="Martinez A.T."/>
            <person name="Otillar R."/>
            <person name="Spatafora J.W."/>
            <person name="Yadav J.S."/>
            <person name="Aerts A."/>
            <person name="Benoit I."/>
            <person name="Boyd A."/>
            <person name="Carlson A."/>
            <person name="Copeland A."/>
            <person name="Coutinho P.M."/>
            <person name="de Vries R.P."/>
            <person name="Ferreira P."/>
            <person name="Findley K."/>
            <person name="Foster B."/>
            <person name="Gaskell J."/>
            <person name="Glotzer D."/>
            <person name="Gorecki P."/>
            <person name="Heitman J."/>
            <person name="Hesse C."/>
            <person name="Hori C."/>
            <person name="Igarashi K."/>
            <person name="Jurgens J.A."/>
            <person name="Kallen N."/>
            <person name="Kersten P."/>
            <person name="Kohler A."/>
            <person name="Kuees U."/>
            <person name="Kumar T.K.A."/>
            <person name="Kuo A."/>
            <person name="LaButti K."/>
            <person name="Larrondo L.F."/>
            <person name="Lindquist E."/>
            <person name="Ling A."/>
            <person name="Lombard V."/>
            <person name="Lucas S."/>
            <person name="Lundell T."/>
            <person name="Martin R."/>
            <person name="McLaughlin D.J."/>
            <person name="Morgenstern I."/>
            <person name="Morin E."/>
            <person name="Murat C."/>
            <person name="Nagy L.G."/>
            <person name="Nolan M."/>
            <person name="Ohm R.A."/>
            <person name="Patyshakuliyeva A."/>
            <person name="Rokas A."/>
            <person name="Ruiz-Duenas F.J."/>
            <person name="Sabat G."/>
            <person name="Salamov A."/>
            <person name="Samejima M."/>
            <person name="Schmutz J."/>
            <person name="Slot J.C."/>
            <person name="St John F."/>
            <person name="Stenlid J."/>
            <person name="Sun H."/>
            <person name="Sun S."/>
            <person name="Syed K."/>
            <person name="Tsang A."/>
            <person name="Wiebenga A."/>
            <person name="Young D."/>
            <person name="Pisabarro A."/>
            <person name="Eastwood D.C."/>
            <person name="Martin F."/>
            <person name="Cullen D."/>
            <person name="Grigoriev I.V."/>
            <person name="Hibbett D.S."/>
        </authorList>
    </citation>
    <scope>NUCLEOTIDE SEQUENCE [LARGE SCALE GENOMIC DNA]</scope>
    <source>
        <strain evidence="1 2">ATCC 11539</strain>
    </source>
</reference>
<evidence type="ECO:0000313" key="1">
    <source>
        <dbReference type="EMBL" id="EPQ50837.1"/>
    </source>
</evidence>
<dbReference type="GeneID" id="19306688"/>